<comment type="similarity">
    <text evidence="6">Belongs to the CmpA/NrtA family.</text>
</comment>
<evidence type="ECO:0000256" key="2">
    <source>
        <dbReference type="ARBA" id="ARBA00022448"/>
    </source>
</evidence>
<evidence type="ECO:0000256" key="3">
    <source>
        <dbReference type="ARBA" id="ARBA00022475"/>
    </source>
</evidence>
<keyword evidence="3" id="KW-1003">Cell membrane</keyword>
<dbReference type="CDD" id="cd13553">
    <property type="entry name" value="PBP2_NrtA_CpmA_like"/>
    <property type="match status" value="1"/>
</dbReference>
<dbReference type="RefSeq" id="WP_071020423.1">
    <property type="nucleotide sequence ID" value="NZ_MLQM01000004.1"/>
</dbReference>
<keyword evidence="7" id="KW-0732">Signal</keyword>
<dbReference type="PROSITE" id="PS51318">
    <property type="entry name" value="TAT"/>
    <property type="match status" value="1"/>
</dbReference>
<dbReference type="SUPFAM" id="SSF53850">
    <property type="entry name" value="Periplasmic binding protein-like II"/>
    <property type="match status" value="1"/>
</dbReference>
<gene>
    <name evidence="8" type="ORF">BKN37_01880</name>
</gene>
<evidence type="ECO:0000256" key="6">
    <source>
        <dbReference type="ARBA" id="ARBA00024031"/>
    </source>
</evidence>
<keyword evidence="4" id="KW-0997">Cell inner membrane</keyword>
<keyword evidence="5" id="KW-0472">Membrane</keyword>
<name>A0A1S1NPW6_9MYCO</name>
<evidence type="ECO:0000256" key="5">
    <source>
        <dbReference type="ARBA" id="ARBA00023136"/>
    </source>
</evidence>
<dbReference type="PANTHER" id="PTHR30024:SF43">
    <property type="entry name" value="BLL4572 PROTEIN"/>
    <property type="match status" value="1"/>
</dbReference>
<dbReference type="Gene3D" id="3.40.190.10">
    <property type="entry name" value="Periplasmic binding protein-like II"/>
    <property type="match status" value="2"/>
</dbReference>
<accession>A0A1S1NPW6</accession>
<comment type="subcellular location">
    <subcellularLocation>
        <location evidence="1">Cell inner membrane</location>
    </subcellularLocation>
</comment>
<evidence type="ECO:0000256" key="7">
    <source>
        <dbReference type="SAM" id="SignalP"/>
    </source>
</evidence>
<organism evidence="8 9">
    <name type="scientific">Mycobacterium talmoniae</name>
    <dbReference type="NCBI Taxonomy" id="1858794"/>
    <lineage>
        <taxon>Bacteria</taxon>
        <taxon>Bacillati</taxon>
        <taxon>Actinomycetota</taxon>
        <taxon>Actinomycetes</taxon>
        <taxon>Mycobacteriales</taxon>
        <taxon>Mycobacteriaceae</taxon>
        <taxon>Mycobacterium</taxon>
    </lineage>
</organism>
<keyword evidence="9" id="KW-1185">Reference proteome</keyword>
<evidence type="ECO:0000256" key="1">
    <source>
        <dbReference type="ARBA" id="ARBA00004533"/>
    </source>
</evidence>
<sequence length="390" mass="41759">MSTAVSRRALLTGTAALAAAGGLAVAADLVHAAATDRTNTSGRLRIGYLPITDAAPLLIAHAAGLYPPDVVSAAKPVLFRSWASLAEAFVTRQVDAVHMLMPTAIQLRAVLGSRVRILAWNHTNGSALTVAPHIGGLDQLAGAQVAIPFWWSIHNIILQQLLRAHGLKPVVRQGASRAARTVELVVMSPSDMVPALANRSIAGYVVADPFNAMAQLRRIGRIHTFLGDVWRDHACCVVLAHADLLEHRPRAAQGLVEAIVGAQRRINADRAAAATTLAHGYLPQPAPAIHTALSYPVSPGLTHPQWRPQQLGFQPFPFPSFTRRLVEAMGDTVVDGDRRFLDRLDLDRVHADLVDDSFVRSALTGHGGPAAFGLPADLTRIEQVDCDDRA</sequence>
<dbReference type="EMBL" id="MLQM01000004">
    <property type="protein sequence ID" value="OHV06535.1"/>
    <property type="molecule type" value="Genomic_DNA"/>
</dbReference>
<dbReference type="PANTHER" id="PTHR30024">
    <property type="entry name" value="ALIPHATIC SULFONATES-BINDING PROTEIN-RELATED"/>
    <property type="match status" value="1"/>
</dbReference>
<dbReference type="AlphaFoldDB" id="A0A1S1NPW6"/>
<dbReference type="Proteomes" id="UP000179734">
    <property type="component" value="Unassembled WGS sequence"/>
</dbReference>
<protein>
    <submittedName>
        <fullName evidence="8">ABC transporter substrate-binding protein</fullName>
    </submittedName>
</protein>
<dbReference type="InterPro" id="IPR006311">
    <property type="entry name" value="TAT_signal"/>
</dbReference>
<evidence type="ECO:0000256" key="4">
    <source>
        <dbReference type="ARBA" id="ARBA00022519"/>
    </source>
</evidence>
<dbReference type="Pfam" id="PF13379">
    <property type="entry name" value="NMT1_2"/>
    <property type="match status" value="1"/>
</dbReference>
<reference evidence="8 9" key="1">
    <citation type="submission" date="2016-10" db="EMBL/GenBank/DDBJ databases">
        <title>Genome sequence of Mycobacterium talmonii.</title>
        <authorList>
            <person name="Greninger A.L."/>
            <person name="Elliott B."/>
            <person name="Vasireddy S."/>
            <person name="Vasireddy R."/>
        </authorList>
    </citation>
    <scope>NUCLEOTIDE SEQUENCE [LARGE SCALE GENOMIC DNA]</scope>
    <source>
        <strain evidence="9">NE-TNMC-100812</strain>
    </source>
</reference>
<dbReference type="GO" id="GO:0005886">
    <property type="term" value="C:plasma membrane"/>
    <property type="evidence" value="ECO:0007669"/>
    <property type="project" value="UniProtKB-SubCell"/>
</dbReference>
<keyword evidence="2" id="KW-0813">Transport</keyword>
<dbReference type="InterPro" id="IPR044527">
    <property type="entry name" value="NrtA/CpmA_ABC-bd_dom"/>
</dbReference>
<feature type="signal peptide" evidence="7">
    <location>
        <begin position="1"/>
        <end position="26"/>
    </location>
</feature>
<evidence type="ECO:0000313" key="9">
    <source>
        <dbReference type="Proteomes" id="UP000179734"/>
    </source>
</evidence>
<evidence type="ECO:0000313" key="8">
    <source>
        <dbReference type="EMBL" id="OHV06535.1"/>
    </source>
</evidence>
<feature type="chain" id="PRO_5038618049" evidence="7">
    <location>
        <begin position="27"/>
        <end position="390"/>
    </location>
</feature>
<comment type="caution">
    <text evidence="8">The sequence shown here is derived from an EMBL/GenBank/DDBJ whole genome shotgun (WGS) entry which is preliminary data.</text>
</comment>
<proteinExistence type="inferred from homology"/>